<keyword evidence="3 5" id="KW-0575">Peroxidase</keyword>
<keyword evidence="3" id="KW-0049">Antioxidant</keyword>
<dbReference type="EMBL" id="FOBH01000017">
    <property type="protein sequence ID" value="SEL59566.1"/>
    <property type="molecule type" value="Genomic_DNA"/>
</dbReference>
<comment type="function">
    <text evidence="3">Thiol-specific peroxidase that catalyzes the reduction of hydrogen peroxide and organic hydroperoxides to water and alcohols, respectively. Plays a role in cell protection against oxidative stress by detoxifying peroxides.</text>
</comment>
<dbReference type="InterPro" id="IPR013740">
    <property type="entry name" value="Redoxin"/>
</dbReference>
<keyword evidence="1 3" id="KW-1015">Disulfide bond</keyword>
<dbReference type="NCBIfam" id="NF001808">
    <property type="entry name" value="PRK00522.1"/>
    <property type="match status" value="1"/>
</dbReference>
<dbReference type="AlphaFoldDB" id="A0A1H7RH69"/>
<dbReference type="InterPro" id="IPR002065">
    <property type="entry name" value="TPX"/>
</dbReference>
<dbReference type="HAMAP" id="MF_00269">
    <property type="entry name" value="Tpx"/>
    <property type="match status" value="1"/>
</dbReference>
<evidence type="ECO:0000256" key="3">
    <source>
        <dbReference type="HAMAP-Rule" id="MF_00269"/>
    </source>
</evidence>
<comment type="miscellaneous">
    <text evidence="3">The active site is a conserved redox-active cysteine residue, the peroxidatic cysteine (C(P)), which makes the nucleophilic attack on the peroxide substrate. The peroxide oxidizes the C(P)-SH to cysteine sulfenic acid (C(P)-SOH), which then reacts with another cysteine residue, the resolving cysteine (C(R)), to form a disulfide bridge. The disulfide is subsequently reduced by an appropriate electron donor to complete the catalytic cycle. In this atypical 2-Cys peroxiredoxin, C(R) is present in the same subunit to form an intramolecular disulfide. The disulfide is subsequently reduced by thioredoxin.</text>
</comment>
<feature type="disulfide bond" description="Redox-active" evidence="3">
    <location>
        <begin position="58"/>
        <end position="92"/>
    </location>
</feature>
<feature type="active site" description="Cysteine sulfenic acid (-SOH) intermediate" evidence="3">
    <location>
        <position position="58"/>
    </location>
</feature>
<feature type="domain" description="Thioredoxin" evidence="4">
    <location>
        <begin position="16"/>
        <end position="168"/>
    </location>
</feature>
<dbReference type="EC" id="1.11.1.24" evidence="3"/>
<keyword evidence="3" id="KW-0560">Oxidoreductase</keyword>
<dbReference type="PANTHER" id="PTHR43110">
    <property type="entry name" value="THIOL PEROXIDASE"/>
    <property type="match status" value="1"/>
</dbReference>
<dbReference type="InterPro" id="IPR013766">
    <property type="entry name" value="Thioredoxin_domain"/>
</dbReference>
<dbReference type="CDD" id="cd03014">
    <property type="entry name" value="PRX_Atyp2cys"/>
    <property type="match status" value="1"/>
</dbReference>
<dbReference type="Gene3D" id="3.40.30.10">
    <property type="entry name" value="Glutaredoxin"/>
    <property type="match status" value="1"/>
</dbReference>
<evidence type="ECO:0000259" key="4">
    <source>
        <dbReference type="PROSITE" id="PS51352"/>
    </source>
</evidence>
<dbReference type="GO" id="GO:0008379">
    <property type="term" value="F:thioredoxin peroxidase activity"/>
    <property type="evidence" value="ECO:0007669"/>
    <property type="project" value="UniProtKB-UniRule"/>
</dbReference>
<dbReference type="Pfam" id="PF08534">
    <property type="entry name" value="Redoxin"/>
    <property type="match status" value="1"/>
</dbReference>
<dbReference type="SUPFAM" id="SSF52833">
    <property type="entry name" value="Thioredoxin-like"/>
    <property type="match status" value="1"/>
</dbReference>
<sequence length="168" mass="18134">MVTLAGNPIKIEGTFPKVGDTAPDFSLVNRDLKDVTLADFTGKKKVLNIVPSLDTPVCALSTRKFNEKASNMENTAVLIIAADLPFAMSRFCDMEGLDKVVPLSTMRGSEFMKNYGVAITDSPLAGITARAVVVLDENDKVTYAELVPEIKDEPNYDAALAALERAHA</sequence>
<evidence type="ECO:0000256" key="2">
    <source>
        <dbReference type="ARBA" id="ARBA00023284"/>
    </source>
</evidence>
<comment type="catalytic activity">
    <reaction evidence="3">
        <text>a hydroperoxide + [thioredoxin]-dithiol = an alcohol + [thioredoxin]-disulfide + H2O</text>
        <dbReference type="Rhea" id="RHEA:62620"/>
        <dbReference type="Rhea" id="RHEA-COMP:10698"/>
        <dbReference type="Rhea" id="RHEA-COMP:10700"/>
        <dbReference type="ChEBI" id="CHEBI:15377"/>
        <dbReference type="ChEBI" id="CHEBI:29950"/>
        <dbReference type="ChEBI" id="CHEBI:30879"/>
        <dbReference type="ChEBI" id="CHEBI:35924"/>
        <dbReference type="ChEBI" id="CHEBI:50058"/>
        <dbReference type="EC" id="1.11.1.24"/>
    </reaction>
</comment>
<dbReference type="PROSITE" id="PS51352">
    <property type="entry name" value="THIOREDOXIN_2"/>
    <property type="match status" value="1"/>
</dbReference>
<protein>
    <recommendedName>
        <fullName evidence="3">Thiol peroxidase</fullName>
        <shortName evidence="3">Tpx</shortName>
        <ecNumber evidence="3">1.11.1.24</ecNumber>
    </recommendedName>
    <alternativeName>
        <fullName evidence="3">Peroxiredoxin tpx</fullName>
        <shortName evidence="3">Prx</shortName>
    </alternativeName>
    <alternativeName>
        <fullName evidence="3">Thioredoxin peroxidase</fullName>
    </alternativeName>
    <alternativeName>
        <fullName evidence="3">Thioredoxin-dependent peroxiredoxin</fullName>
    </alternativeName>
</protein>
<dbReference type="OrthoDB" id="9781543at2"/>
<dbReference type="Proteomes" id="UP000198620">
    <property type="component" value="Unassembled WGS sequence"/>
</dbReference>
<evidence type="ECO:0000256" key="1">
    <source>
        <dbReference type="ARBA" id="ARBA00023157"/>
    </source>
</evidence>
<reference evidence="5 6" key="1">
    <citation type="submission" date="2016-10" db="EMBL/GenBank/DDBJ databases">
        <authorList>
            <person name="de Groot N.N."/>
        </authorList>
    </citation>
    <scope>NUCLEOTIDE SEQUENCE [LARGE SCALE GENOMIC DNA]</scope>
    <source>
        <strain evidence="5 6">Nv1</strain>
    </source>
</reference>
<dbReference type="InterPro" id="IPR050455">
    <property type="entry name" value="Tpx_Peroxidase_subfamily"/>
</dbReference>
<dbReference type="STRING" id="1233.SAMN05216387_11732"/>
<comment type="similarity">
    <text evidence="3">Belongs to the peroxiredoxin family. Tpx subfamily.</text>
</comment>
<name>A0A1H7RH69_9PROT</name>
<dbReference type="RefSeq" id="WP_090829545.1">
    <property type="nucleotide sequence ID" value="NZ_FOBH01000017.1"/>
</dbReference>
<dbReference type="PANTHER" id="PTHR43110:SF1">
    <property type="entry name" value="THIOL PEROXIDASE"/>
    <property type="match status" value="1"/>
</dbReference>
<proteinExistence type="inferred from homology"/>
<keyword evidence="2 3" id="KW-0676">Redox-active center</keyword>
<accession>A0A1H7RH69</accession>
<keyword evidence="6" id="KW-1185">Reference proteome</keyword>
<evidence type="ECO:0000313" key="5">
    <source>
        <dbReference type="EMBL" id="SEL59566.1"/>
    </source>
</evidence>
<gene>
    <name evidence="3" type="primary">tpx</name>
    <name evidence="5" type="ORF">SAMN05216387_11732</name>
</gene>
<comment type="subunit">
    <text evidence="3">Homodimer.</text>
</comment>
<organism evidence="5 6">
    <name type="scientific">Nitrosovibrio tenuis</name>
    <dbReference type="NCBI Taxonomy" id="1233"/>
    <lineage>
        <taxon>Bacteria</taxon>
        <taxon>Pseudomonadati</taxon>
        <taxon>Pseudomonadota</taxon>
        <taxon>Betaproteobacteria</taxon>
        <taxon>Nitrosomonadales</taxon>
        <taxon>Nitrosomonadaceae</taxon>
        <taxon>Nitrosovibrio</taxon>
    </lineage>
</organism>
<evidence type="ECO:0000313" key="6">
    <source>
        <dbReference type="Proteomes" id="UP000198620"/>
    </source>
</evidence>
<dbReference type="InterPro" id="IPR036249">
    <property type="entry name" value="Thioredoxin-like_sf"/>
</dbReference>